<evidence type="ECO:0000256" key="1">
    <source>
        <dbReference type="ARBA" id="ARBA00004479"/>
    </source>
</evidence>
<keyword evidence="8" id="KW-0418">Kinase</keyword>
<comment type="subcellular location">
    <subcellularLocation>
        <location evidence="1">Membrane</location>
        <topology evidence="1">Single-pass type I membrane protein</topology>
    </subcellularLocation>
</comment>
<keyword evidence="2" id="KW-0812">Transmembrane</keyword>
<accession>A0A6B9V5B8</accession>
<evidence type="ECO:0000256" key="2">
    <source>
        <dbReference type="ARBA" id="ARBA00022692"/>
    </source>
</evidence>
<dbReference type="InterPro" id="IPR046956">
    <property type="entry name" value="RLP23-like"/>
</dbReference>
<dbReference type="GO" id="GO:0016301">
    <property type="term" value="F:kinase activity"/>
    <property type="evidence" value="ECO:0007669"/>
    <property type="project" value="UniProtKB-KW"/>
</dbReference>
<dbReference type="SUPFAM" id="SSF52058">
    <property type="entry name" value="L domain-like"/>
    <property type="match status" value="1"/>
</dbReference>
<evidence type="ECO:0000313" key="8">
    <source>
        <dbReference type="EMBL" id="QHN76527.1"/>
    </source>
</evidence>
<keyword evidence="5" id="KW-0472">Membrane</keyword>
<keyword evidence="4" id="KW-1133">Transmembrane helix</keyword>
<protein>
    <submittedName>
        <fullName evidence="8">LRR receptor-like serine/threonine-protein kinase</fullName>
    </submittedName>
</protein>
<evidence type="ECO:0000256" key="3">
    <source>
        <dbReference type="ARBA" id="ARBA00022729"/>
    </source>
</evidence>
<evidence type="ECO:0000313" key="9">
    <source>
        <dbReference type="Proteomes" id="UP000464620"/>
    </source>
</evidence>
<organism evidence="8 9">
    <name type="scientific">Arachis hypogaea</name>
    <name type="common">Peanut</name>
    <dbReference type="NCBI Taxonomy" id="3818"/>
    <lineage>
        <taxon>Eukaryota</taxon>
        <taxon>Viridiplantae</taxon>
        <taxon>Streptophyta</taxon>
        <taxon>Embryophyta</taxon>
        <taxon>Tracheophyta</taxon>
        <taxon>Spermatophyta</taxon>
        <taxon>Magnoliopsida</taxon>
        <taxon>eudicotyledons</taxon>
        <taxon>Gunneridae</taxon>
        <taxon>Pentapetalae</taxon>
        <taxon>rosids</taxon>
        <taxon>fabids</taxon>
        <taxon>Fabales</taxon>
        <taxon>Fabaceae</taxon>
        <taxon>Papilionoideae</taxon>
        <taxon>50 kb inversion clade</taxon>
        <taxon>dalbergioids sensu lato</taxon>
        <taxon>Dalbergieae</taxon>
        <taxon>Pterocarpus clade</taxon>
        <taxon>Arachis</taxon>
    </lineage>
</organism>
<evidence type="ECO:0000256" key="4">
    <source>
        <dbReference type="ARBA" id="ARBA00022989"/>
    </source>
</evidence>
<evidence type="ECO:0000256" key="7">
    <source>
        <dbReference type="ARBA" id="ARBA00023180"/>
    </source>
</evidence>
<dbReference type="InterPro" id="IPR032675">
    <property type="entry name" value="LRR_dom_sf"/>
</dbReference>
<dbReference type="Proteomes" id="UP000464620">
    <property type="component" value="Chromosome B09"/>
</dbReference>
<dbReference type="PANTHER" id="PTHR48063:SF101">
    <property type="entry name" value="LRR RECEPTOR-LIKE SERINE_THREONINE-PROTEIN KINASE FLS2"/>
    <property type="match status" value="1"/>
</dbReference>
<evidence type="ECO:0000256" key="6">
    <source>
        <dbReference type="ARBA" id="ARBA00023170"/>
    </source>
</evidence>
<keyword evidence="7" id="KW-0325">Glycoprotein</keyword>
<name>A0A6B9V5B8_ARAHY</name>
<keyword evidence="6 8" id="KW-0675">Receptor</keyword>
<dbReference type="EMBL" id="CP031001">
    <property type="protein sequence ID" value="QHN76527.1"/>
    <property type="molecule type" value="Genomic_DNA"/>
</dbReference>
<dbReference type="PANTHER" id="PTHR48063">
    <property type="entry name" value="LRR RECEPTOR-LIKE KINASE"/>
    <property type="match status" value="1"/>
</dbReference>
<proteinExistence type="predicted"/>
<dbReference type="Gene3D" id="3.80.10.10">
    <property type="entry name" value="Ribonuclease Inhibitor"/>
    <property type="match status" value="1"/>
</dbReference>
<sequence>MAIGQRVDGKGELNISSLFELQFLGFLELGNNNFSIIHYHGQGGNSSNNLHHLDLLDNGNLKADHMLHWIFNLSFLQYLDLTGIKLQEETNWLQLVTLLPSLSELYLEYYGLRDIYPSLQYANFTALDVFDLFNNDFIPAKLPNWIFNFSFGELNISSLFELQFLSFLELGNNDISIIHYHSQGENSSNNLYYLDLSDNGNLKADHMLHWISNLSFLQYQDLTGINL</sequence>
<dbReference type="GO" id="GO:0016020">
    <property type="term" value="C:membrane"/>
    <property type="evidence" value="ECO:0007669"/>
    <property type="project" value="UniProtKB-SubCell"/>
</dbReference>
<dbReference type="AlphaFoldDB" id="A0A6B9V5B8"/>
<gene>
    <name evidence="8" type="ORF">DS421_19g644630</name>
</gene>
<reference evidence="8 9" key="1">
    <citation type="submission" date="2020-01" db="EMBL/GenBank/DDBJ databases">
        <title>Genome sequence of Arachis hypogaea, cultivar Shitouqi.</title>
        <authorList>
            <person name="Zhuang W."/>
            <person name="Chen H."/>
            <person name="Varshney R."/>
            <person name="Wang D."/>
            <person name="Ming R."/>
        </authorList>
    </citation>
    <scope>NUCLEOTIDE SEQUENCE [LARGE SCALE GENOMIC DNA]</scope>
    <source>
        <tissue evidence="8">Young leaf</tissue>
    </source>
</reference>
<evidence type="ECO:0000256" key="5">
    <source>
        <dbReference type="ARBA" id="ARBA00023136"/>
    </source>
</evidence>
<keyword evidence="8" id="KW-0808">Transferase</keyword>
<keyword evidence="3" id="KW-0732">Signal</keyword>